<evidence type="ECO:0000256" key="1">
    <source>
        <dbReference type="PROSITE-ProRule" id="PRU00221"/>
    </source>
</evidence>
<reference evidence="5" key="1">
    <citation type="journal article" date="2012" name="Science">
        <title>The Paleozoic origin of enzymatic lignin decomposition reconstructed from 31 fungal genomes.</title>
        <authorList>
            <person name="Floudas D."/>
            <person name="Binder M."/>
            <person name="Riley R."/>
            <person name="Barry K."/>
            <person name="Blanchette R.A."/>
            <person name="Henrissat B."/>
            <person name="Martinez A.T."/>
            <person name="Otillar R."/>
            <person name="Spatafora J.W."/>
            <person name="Yadav J.S."/>
            <person name="Aerts A."/>
            <person name="Benoit I."/>
            <person name="Boyd A."/>
            <person name="Carlson A."/>
            <person name="Copeland A."/>
            <person name="Coutinho P.M."/>
            <person name="de Vries R.P."/>
            <person name="Ferreira P."/>
            <person name="Findley K."/>
            <person name="Foster B."/>
            <person name="Gaskell J."/>
            <person name="Glotzer D."/>
            <person name="Gorecki P."/>
            <person name="Heitman J."/>
            <person name="Hesse C."/>
            <person name="Hori C."/>
            <person name="Igarashi K."/>
            <person name="Jurgens J.A."/>
            <person name="Kallen N."/>
            <person name="Kersten P."/>
            <person name="Kohler A."/>
            <person name="Kuees U."/>
            <person name="Kumar T.K.A."/>
            <person name="Kuo A."/>
            <person name="LaButti K."/>
            <person name="Larrondo L.F."/>
            <person name="Lindquist E."/>
            <person name="Ling A."/>
            <person name="Lombard V."/>
            <person name="Lucas S."/>
            <person name="Lundell T."/>
            <person name="Martin R."/>
            <person name="McLaughlin D.J."/>
            <person name="Morgenstern I."/>
            <person name="Morin E."/>
            <person name="Murat C."/>
            <person name="Nagy L.G."/>
            <person name="Nolan M."/>
            <person name="Ohm R.A."/>
            <person name="Patyshakuliyeva A."/>
            <person name="Rokas A."/>
            <person name="Ruiz-Duenas F.J."/>
            <person name="Sabat G."/>
            <person name="Salamov A."/>
            <person name="Samejima M."/>
            <person name="Schmutz J."/>
            <person name="Slot J.C."/>
            <person name="St John F."/>
            <person name="Stenlid J."/>
            <person name="Sun H."/>
            <person name="Sun S."/>
            <person name="Syed K."/>
            <person name="Tsang A."/>
            <person name="Wiebenga A."/>
            <person name="Young D."/>
            <person name="Pisabarro A."/>
            <person name="Eastwood D.C."/>
            <person name="Martin F."/>
            <person name="Cullen D."/>
            <person name="Grigoriev I.V."/>
            <person name="Hibbett D.S."/>
        </authorList>
    </citation>
    <scope>NUCLEOTIDE SEQUENCE [LARGE SCALE GENOMIC DNA]</scope>
    <source>
        <strain evidence="5">RWD-64-598 SS2</strain>
    </source>
</reference>
<organism evidence="4 5">
    <name type="scientific">Coniophora puteana (strain RWD-64-598)</name>
    <name type="common">Brown rot fungus</name>
    <dbReference type="NCBI Taxonomy" id="741705"/>
    <lineage>
        <taxon>Eukaryota</taxon>
        <taxon>Fungi</taxon>
        <taxon>Dikarya</taxon>
        <taxon>Basidiomycota</taxon>
        <taxon>Agaricomycotina</taxon>
        <taxon>Agaricomycetes</taxon>
        <taxon>Agaricomycetidae</taxon>
        <taxon>Boletales</taxon>
        <taxon>Coniophorineae</taxon>
        <taxon>Coniophoraceae</taxon>
        <taxon>Coniophora</taxon>
    </lineage>
</organism>
<feature type="compositionally biased region" description="Polar residues" evidence="2">
    <location>
        <begin position="140"/>
        <end position="149"/>
    </location>
</feature>
<dbReference type="SUPFAM" id="SSF50978">
    <property type="entry name" value="WD40 repeat-like"/>
    <property type="match status" value="1"/>
</dbReference>
<keyword evidence="1" id="KW-0853">WD repeat</keyword>
<feature type="compositionally biased region" description="Basic and acidic residues" evidence="2">
    <location>
        <begin position="496"/>
        <end position="507"/>
    </location>
</feature>
<evidence type="ECO:0000259" key="3">
    <source>
        <dbReference type="Pfam" id="PF10313"/>
    </source>
</evidence>
<dbReference type="InterPro" id="IPR015943">
    <property type="entry name" value="WD40/YVTN_repeat-like_dom_sf"/>
</dbReference>
<dbReference type="PROSITE" id="PS50082">
    <property type="entry name" value="WD_REPEATS_2"/>
    <property type="match status" value="1"/>
</dbReference>
<evidence type="ECO:0000256" key="2">
    <source>
        <dbReference type="SAM" id="MobiDB-lite"/>
    </source>
</evidence>
<dbReference type="Gene3D" id="2.130.10.10">
    <property type="entry name" value="YVTN repeat-like/Quinoprotein amine dehydrogenase"/>
    <property type="match status" value="1"/>
</dbReference>
<dbReference type="KEGG" id="cput:CONPUDRAFT_163522"/>
<dbReference type="PANTHER" id="PTHR43991">
    <property type="entry name" value="WD REPEAT PROTEIN (AFU_ORTHOLOGUE AFUA_8G05640)-RELATED"/>
    <property type="match status" value="1"/>
</dbReference>
<dbReference type="InterPro" id="IPR036322">
    <property type="entry name" value="WD40_repeat_dom_sf"/>
</dbReference>
<feature type="compositionally biased region" description="Low complexity" evidence="2">
    <location>
        <begin position="581"/>
        <end position="601"/>
    </location>
</feature>
<protein>
    <recommendedName>
        <fullName evidence="3">DUF2415 domain-containing protein</fullName>
    </recommendedName>
</protein>
<comment type="caution">
    <text evidence="4">The sequence shown here is derived from an EMBL/GenBank/DDBJ whole genome shotgun (WGS) entry which is preliminary data.</text>
</comment>
<name>A0A5M3MZF6_CONPW</name>
<dbReference type="Proteomes" id="UP000053558">
    <property type="component" value="Unassembled WGS sequence"/>
</dbReference>
<gene>
    <name evidence="4" type="ORF">CONPUDRAFT_163522</name>
</gene>
<feature type="compositionally biased region" description="Basic and acidic residues" evidence="2">
    <location>
        <begin position="532"/>
        <end position="543"/>
    </location>
</feature>
<feature type="compositionally biased region" description="Basic residues" evidence="2">
    <location>
        <begin position="151"/>
        <end position="163"/>
    </location>
</feature>
<feature type="region of interest" description="Disordered" evidence="2">
    <location>
        <begin position="494"/>
        <end position="603"/>
    </location>
</feature>
<dbReference type="InterPro" id="IPR001680">
    <property type="entry name" value="WD40_rpt"/>
</dbReference>
<dbReference type="GeneID" id="19204928"/>
<feature type="region of interest" description="Disordered" evidence="2">
    <location>
        <begin position="136"/>
        <end position="174"/>
    </location>
</feature>
<sequence length="688" mass="75164">MARSPTLLTSHTPTASAPASVAIDHVQLRDLVVCPREAGVVNYVSRYTISEHDVYSPEATPRTLVDLSFRANTISSLNLPDTDHTLFAAGGQDAEVFLSLHPAQYGASSSSAPSSSSGSRGDDDETAFAVAAAMDDDRASTASTETYTSHGGRRRRQQQRRFQHGPPRWQYDRNLRGSINNSVMLTSLGLSRANSSSVEPRLVVSNNDCSVKFYDVPIRVERPPKDVQAVGSIKLRVAVNHSSISPDGRTLLSVGDSSEVFLHQISGARHVTLTPISTLSVPDASPSASYSSSTPFASFSTAFSADGMKYAVASQEGVVAVWDVRSSKPMKVIHTDKTARAGEGGGWTSEDPTEWTRGYMRAPGWGVRSVKFGSAQGGHEVMTFTEHTNKLHVVDARTFETEEIVRVPSIRRALDGGEGRSKPIPTRRATVPVPRVRPTLYDSPEELAEHASLSRESLSSRMWTSYIHADEDDRGRGDGDEVMDADSYVLSILDQVRNRDEEEHHDNDSEDDEEEQEDDDSSPVLIINRSRSARERDHEHDQGQGEMDVDELEADCLSSHAPSRSSTPPLQGLSPTMLPTASFPSLPSAPMSSPAQQLLRSRQPRRRDALFDFEGPRRVGVGTGVGAGTHHYERMQHQHQHQHQRDVDLAGTCFDPSGAFVYAASTEGVVEWAVRGAGKRWWGSGAWA</sequence>
<feature type="repeat" description="WD" evidence="1">
    <location>
        <begin position="300"/>
        <end position="332"/>
    </location>
</feature>
<dbReference type="Pfam" id="PF10313">
    <property type="entry name" value="DUF2415"/>
    <property type="match status" value="1"/>
</dbReference>
<proteinExistence type="predicted"/>
<dbReference type="RefSeq" id="XP_007766089.1">
    <property type="nucleotide sequence ID" value="XM_007767899.1"/>
</dbReference>
<dbReference type="InterPro" id="IPR019417">
    <property type="entry name" value="DUF2415"/>
</dbReference>
<feature type="compositionally biased region" description="Acidic residues" evidence="2">
    <location>
        <begin position="508"/>
        <end position="521"/>
    </location>
</feature>
<accession>A0A5M3MZF6</accession>
<dbReference type="PANTHER" id="PTHR43991:SF9">
    <property type="entry name" value="DUF2415 DOMAIN-CONTAINING PROTEIN"/>
    <property type="match status" value="1"/>
</dbReference>
<feature type="domain" description="DUF2415" evidence="3">
    <location>
        <begin position="367"/>
        <end position="405"/>
    </location>
</feature>
<keyword evidence="5" id="KW-1185">Reference proteome</keyword>
<dbReference type="OMA" id="TIGHVQL"/>
<evidence type="ECO:0000313" key="5">
    <source>
        <dbReference type="Proteomes" id="UP000053558"/>
    </source>
</evidence>
<feature type="compositionally biased region" description="Polar residues" evidence="2">
    <location>
        <begin position="560"/>
        <end position="579"/>
    </location>
</feature>
<dbReference type="AlphaFoldDB" id="A0A5M3MZF6"/>
<dbReference type="EMBL" id="JH711575">
    <property type="protein sequence ID" value="EIW84377.1"/>
    <property type="molecule type" value="Genomic_DNA"/>
</dbReference>
<evidence type="ECO:0000313" key="4">
    <source>
        <dbReference type="EMBL" id="EIW84377.1"/>
    </source>
</evidence>
<dbReference type="OrthoDB" id="64353at2759"/>